<proteinExistence type="predicted"/>
<sequence>MAVKTTYGSAKSCTANVFEPECTNVRLAWAKTNTLVATITSYFNGEHTIREQKIAFFHDFRNTTRAR</sequence>
<dbReference type="InterPro" id="IPR008949">
    <property type="entry name" value="Isoprenoid_synthase_dom_sf"/>
</dbReference>
<reference evidence="1 2" key="1">
    <citation type="submission" date="2024-02" db="EMBL/GenBank/DDBJ databases">
        <authorList>
            <person name="Vignale AGUSTIN F."/>
            <person name="Sosa J E."/>
            <person name="Modenutti C."/>
        </authorList>
    </citation>
    <scope>NUCLEOTIDE SEQUENCE [LARGE SCALE GENOMIC DNA]</scope>
</reference>
<dbReference type="Proteomes" id="UP001642360">
    <property type="component" value="Unassembled WGS sequence"/>
</dbReference>
<dbReference type="EMBL" id="CAUOFW020002092">
    <property type="protein sequence ID" value="CAK9151081.1"/>
    <property type="molecule type" value="Genomic_DNA"/>
</dbReference>
<name>A0ABC8S1I7_9AQUA</name>
<evidence type="ECO:0000313" key="1">
    <source>
        <dbReference type="EMBL" id="CAK9151081.1"/>
    </source>
</evidence>
<organism evidence="1 2">
    <name type="scientific">Ilex paraguariensis</name>
    <name type="common">yerba mate</name>
    <dbReference type="NCBI Taxonomy" id="185542"/>
    <lineage>
        <taxon>Eukaryota</taxon>
        <taxon>Viridiplantae</taxon>
        <taxon>Streptophyta</taxon>
        <taxon>Embryophyta</taxon>
        <taxon>Tracheophyta</taxon>
        <taxon>Spermatophyta</taxon>
        <taxon>Magnoliopsida</taxon>
        <taxon>eudicotyledons</taxon>
        <taxon>Gunneridae</taxon>
        <taxon>Pentapetalae</taxon>
        <taxon>asterids</taxon>
        <taxon>campanulids</taxon>
        <taxon>Aquifoliales</taxon>
        <taxon>Aquifoliaceae</taxon>
        <taxon>Ilex</taxon>
    </lineage>
</organism>
<gene>
    <name evidence="1" type="ORF">ILEXP_LOCUS19238</name>
</gene>
<dbReference type="AlphaFoldDB" id="A0ABC8S1I7"/>
<protein>
    <submittedName>
        <fullName evidence="1">Uncharacterized protein</fullName>
    </submittedName>
</protein>
<comment type="caution">
    <text evidence="1">The sequence shown here is derived from an EMBL/GenBank/DDBJ whole genome shotgun (WGS) entry which is preliminary data.</text>
</comment>
<evidence type="ECO:0000313" key="2">
    <source>
        <dbReference type="Proteomes" id="UP001642360"/>
    </source>
</evidence>
<dbReference type="Gene3D" id="1.10.600.10">
    <property type="entry name" value="Farnesyl Diphosphate Synthase"/>
    <property type="match status" value="1"/>
</dbReference>
<accession>A0ABC8S1I7</accession>
<keyword evidence="2" id="KW-1185">Reference proteome</keyword>